<feature type="compositionally biased region" description="Polar residues" evidence="1">
    <location>
        <begin position="115"/>
        <end position="126"/>
    </location>
</feature>
<keyword evidence="3" id="KW-1185">Reference proteome</keyword>
<protein>
    <submittedName>
        <fullName evidence="2">Uncharacterized protein</fullName>
    </submittedName>
</protein>
<feature type="compositionally biased region" description="Basic and acidic residues" evidence="1">
    <location>
        <begin position="213"/>
        <end position="223"/>
    </location>
</feature>
<feature type="compositionally biased region" description="Basic and acidic residues" evidence="1">
    <location>
        <begin position="188"/>
        <end position="201"/>
    </location>
</feature>
<evidence type="ECO:0000313" key="2">
    <source>
        <dbReference type="EMBL" id="TXG73188.1"/>
    </source>
</evidence>
<sequence length="223" mass="24866">MRGPWQFDNHLIVFEKPKGAREISNLAFDKVEIWVQVHNLPLMCMNRSVARLIAEEIGQVIEIPADAKECRGTDWVKPKPQRPIVKGSSEKGGSKSNSTSDGSTKGVEASRRDQPQSQSNEISNSGGSVGKIIARTEAESSLKNSNNTSNHNQWVMVKEIEKELDDAFATIEGVEAYSDGPSVVLNHGSDDQNEDARDQPSIKKKNVRRWKRVARESFPKRQV</sequence>
<name>A0A5C7IVT5_9ROSI</name>
<dbReference type="EMBL" id="VAHF01000001">
    <property type="protein sequence ID" value="TXG73188.1"/>
    <property type="molecule type" value="Genomic_DNA"/>
</dbReference>
<gene>
    <name evidence="2" type="ORF">EZV62_001767</name>
</gene>
<feature type="region of interest" description="Disordered" evidence="1">
    <location>
        <begin position="178"/>
        <end position="223"/>
    </location>
</feature>
<organism evidence="2 3">
    <name type="scientific">Acer yangbiense</name>
    <dbReference type="NCBI Taxonomy" id="1000413"/>
    <lineage>
        <taxon>Eukaryota</taxon>
        <taxon>Viridiplantae</taxon>
        <taxon>Streptophyta</taxon>
        <taxon>Embryophyta</taxon>
        <taxon>Tracheophyta</taxon>
        <taxon>Spermatophyta</taxon>
        <taxon>Magnoliopsida</taxon>
        <taxon>eudicotyledons</taxon>
        <taxon>Gunneridae</taxon>
        <taxon>Pentapetalae</taxon>
        <taxon>rosids</taxon>
        <taxon>malvids</taxon>
        <taxon>Sapindales</taxon>
        <taxon>Sapindaceae</taxon>
        <taxon>Hippocastanoideae</taxon>
        <taxon>Acereae</taxon>
        <taxon>Acer</taxon>
    </lineage>
</organism>
<evidence type="ECO:0000256" key="1">
    <source>
        <dbReference type="SAM" id="MobiDB-lite"/>
    </source>
</evidence>
<evidence type="ECO:0000313" key="3">
    <source>
        <dbReference type="Proteomes" id="UP000323000"/>
    </source>
</evidence>
<proteinExistence type="predicted"/>
<dbReference type="Proteomes" id="UP000323000">
    <property type="component" value="Chromosome 1"/>
</dbReference>
<reference evidence="3" key="1">
    <citation type="journal article" date="2019" name="Gigascience">
        <title>De novo genome assembly of the endangered Acer yangbiense, a plant species with extremely small populations endemic to Yunnan Province, China.</title>
        <authorList>
            <person name="Yang J."/>
            <person name="Wariss H.M."/>
            <person name="Tao L."/>
            <person name="Zhang R."/>
            <person name="Yun Q."/>
            <person name="Hollingsworth P."/>
            <person name="Dao Z."/>
            <person name="Luo G."/>
            <person name="Guo H."/>
            <person name="Ma Y."/>
            <person name="Sun W."/>
        </authorList>
    </citation>
    <scope>NUCLEOTIDE SEQUENCE [LARGE SCALE GENOMIC DNA]</scope>
    <source>
        <strain evidence="3">cv. Malutang</strain>
    </source>
</reference>
<feature type="compositionally biased region" description="Basic residues" evidence="1">
    <location>
        <begin position="202"/>
        <end position="212"/>
    </location>
</feature>
<comment type="caution">
    <text evidence="2">The sequence shown here is derived from an EMBL/GenBank/DDBJ whole genome shotgun (WGS) entry which is preliminary data.</text>
</comment>
<dbReference type="AlphaFoldDB" id="A0A5C7IVT5"/>
<accession>A0A5C7IVT5</accession>
<feature type="region of interest" description="Disordered" evidence="1">
    <location>
        <begin position="72"/>
        <end position="129"/>
    </location>
</feature>